<dbReference type="Pfam" id="PF00009">
    <property type="entry name" value="GTP_EFTU"/>
    <property type="match status" value="1"/>
</dbReference>
<organism evidence="7 8">
    <name type="scientific">Clunio marinus</name>
    <dbReference type="NCBI Taxonomy" id="568069"/>
    <lineage>
        <taxon>Eukaryota</taxon>
        <taxon>Metazoa</taxon>
        <taxon>Ecdysozoa</taxon>
        <taxon>Arthropoda</taxon>
        <taxon>Hexapoda</taxon>
        <taxon>Insecta</taxon>
        <taxon>Pterygota</taxon>
        <taxon>Neoptera</taxon>
        <taxon>Endopterygota</taxon>
        <taxon>Diptera</taxon>
        <taxon>Nematocera</taxon>
        <taxon>Chironomoidea</taxon>
        <taxon>Chironomidae</taxon>
        <taxon>Clunio</taxon>
    </lineage>
</organism>
<keyword evidence="8" id="KW-1185">Reference proteome</keyword>
<dbReference type="STRING" id="568069.A0A1J1IFM9"/>
<comment type="subcellular location">
    <subcellularLocation>
        <location evidence="1">Cytoplasm</location>
    </subcellularLocation>
</comment>
<keyword evidence="4" id="KW-0342">GTP-binding</keyword>
<dbReference type="InterPro" id="IPR009001">
    <property type="entry name" value="Transl_elong_EF1A/Init_IF2_C"/>
</dbReference>
<dbReference type="GO" id="GO:0005737">
    <property type="term" value="C:cytoplasm"/>
    <property type="evidence" value="ECO:0007669"/>
    <property type="project" value="UniProtKB-SubCell"/>
</dbReference>
<evidence type="ECO:0000256" key="5">
    <source>
        <dbReference type="SAM" id="MobiDB-lite"/>
    </source>
</evidence>
<protein>
    <submittedName>
        <fullName evidence="7">CLUMA_CG011190, isoform A</fullName>
    </submittedName>
</protein>
<dbReference type="Proteomes" id="UP000183832">
    <property type="component" value="Unassembled WGS sequence"/>
</dbReference>
<evidence type="ECO:0000259" key="6">
    <source>
        <dbReference type="PROSITE" id="PS51722"/>
    </source>
</evidence>
<dbReference type="CDD" id="cd03694">
    <property type="entry name" value="GTPBP_II"/>
    <property type="match status" value="1"/>
</dbReference>
<dbReference type="SUPFAM" id="SSF52540">
    <property type="entry name" value="P-loop containing nucleoside triphosphate hydrolases"/>
    <property type="match status" value="1"/>
</dbReference>
<comment type="similarity">
    <text evidence="2">Belongs to the TRAFAC class translation factor GTPase superfamily. Classic translation factor GTPase family. EF-Tu/EF-1A subfamily.</text>
</comment>
<accession>A0A1J1IFM9</accession>
<dbReference type="GO" id="GO:0005525">
    <property type="term" value="F:GTP binding"/>
    <property type="evidence" value="ECO:0007669"/>
    <property type="project" value="UniProtKB-KW"/>
</dbReference>
<dbReference type="PROSITE" id="PS51722">
    <property type="entry name" value="G_TR_2"/>
    <property type="match status" value="1"/>
</dbReference>
<evidence type="ECO:0000256" key="2">
    <source>
        <dbReference type="ARBA" id="ARBA00007249"/>
    </source>
</evidence>
<dbReference type="SUPFAM" id="SSF50447">
    <property type="entry name" value="Translation proteins"/>
    <property type="match status" value="1"/>
</dbReference>
<dbReference type="Gene3D" id="2.40.30.10">
    <property type="entry name" value="Translation factors"/>
    <property type="match status" value="1"/>
</dbReference>
<proteinExistence type="inferred from homology"/>
<reference evidence="7 8" key="1">
    <citation type="submission" date="2015-04" db="EMBL/GenBank/DDBJ databases">
        <authorList>
            <person name="Syromyatnikov M.Y."/>
            <person name="Popov V.N."/>
        </authorList>
    </citation>
    <scope>NUCLEOTIDE SEQUENCE [LARGE SCALE GENOMIC DNA]</scope>
</reference>
<dbReference type="PANTHER" id="PTHR43721:SF3">
    <property type="entry name" value="GTP-BINDING PROTEIN 2"/>
    <property type="match status" value="1"/>
</dbReference>
<evidence type="ECO:0000313" key="8">
    <source>
        <dbReference type="Proteomes" id="UP000183832"/>
    </source>
</evidence>
<evidence type="ECO:0000256" key="1">
    <source>
        <dbReference type="ARBA" id="ARBA00004496"/>
    </source>
</evidence>
<sequence length="567" mass="62944">MDSFCSLFDPSDGQTDETDTETISSDSDSMDKILDNHLPPEPQFGNIEYKLKLINPSKQRLDHLVTQLKWRLNEGHGEAIYEIGVTDSGFLHGLNDLDMKSSLTTLRIMAAQLNATTSILRRKSLDNGKSCVEILVRKMSDNKNIEEIRISVMGSVDAGKSSLIGVLTQGELDNGRGRARLQMFRHYHEIKSGRTSCISHELLGFDEAGNVINYKHNEMMTAEEISELSSKLISFMDLAGHRRYMRTTIQAVSGYAPHFIALVVASGSLNQMTIENLQIIKAFKIPFFVILTKIDLVSPDDAGTLKQLIQLLNEIDKHKTPLVIGSINDFRVMKEDSKKFIPIFSVSNVTGAGLDLVQKYLFTLTPNINENEQQKLEKETPEFHIDEIFRVQGVGTIVGGLLVKGTMNEKMKIKCGPGPNGEFYSGTVKSIHRNKFPCKSIKPNQSASVCFSMTNELPLLRSGMVLIADSDETLACVFFQATIVVIQHASIKGIKKGFQSTIHIGSIRQTAVIEGIFGRESLCANDTGSCVFRFLIRPEYVKVGMSLLLRDGRTKGVGVVTQVFPFP</sequence>
<evidence type="ECO:0000256" key="4">
    <source>
        <dbReference type="ARBA" id="ARBA00023134"/>
    </source>
</evidence>
<dbReference type="OrthoDB" id="248233at2759"/>
<dbReference type="AlphaFoldDB" id="A0A1J1IFM9"/>
<dbReference type="InterPro" id="IPR027417">
    <property type="entry name" value="P-loop_NTPase"/>
</dbReference>
<dbReference type="SUPFAM" id="SSF50465">
    <property type="entry name" value="EF-Tu/eEF-1alpha/eIF2-gamma C-terminal domain"/>
    <property type="match status" value="1"/>
</dbReference>
<dbReference type="InterPro" id="IPR000795">
    <property type="entry name" value="T_Tr_GTP-bd_dom"/>
</dbReference>
<dbReference type="GO" id="GO:0003924">
    <property type="term" value="F:GTPase activity"/>
    <property type="evidence" value="ECO:0007669"/>
    <property type="project" value="InterPro"/>
</dbReference>
<feature type="region of interest" description="Disordered" evidence="5">
    <location>
        <begin position="1"/>
        <end position="32"/>
    </location>
</feature>
<dbReference type="EMBL" id="CVRI01000047">
    <property type="protein sequence ID" value="CRK97814.1"/>
    <property type="molecule type" value="Genomic_DNA"/>
</dbReference>
<gene>
    <name evidence="7" type="ORF">CLUMA_CG011190</name>
</gene>
<keyword evidence="3" id="KW-0547">Nucleotide-binding</keyword>
<dbReference type="InterPro" id="IPR009000">
    <property type="entry name" value="Transl_B-barrel_sf"/>
</dbReference>
<dbReference type="InterPro" id="IPR050055">
    <property type="entry name" value="EF-Tu_GTPase"/>
</dbReference>
<evidence type="ECO:0000313" key="7">
    <source>
        <dbReference type="EMBL" id="CRK97814.1"/>
    </source>
</evidence>
<dbReference type="PANTHER" id="PTHR43721">
    <property type="entry name" value="ELONGATION FACTOR TU-RELATED"/>
    <property type="match status" value="1"/>
</dbReference>
<dbReference type="Gene3D" id="3.40.50.300">
    <property type="entry name" value="P-loop containing nucleotide triphosphate hydrolases"/>
    <property type="match status" value="1"/>
</dbReference>
<dbReference type="CDD" id="cd03708">
    <property type="entry name" value="GTPBP_III"/>
    <property type="match status" value="1"/>
</dbReference>
<name>A0A1J1IFM9_9DIPT</name>
<dbReference type="GO" id="GO:0003746">
    <property type="term" value="F:translation elongation factor activity"/>
    <property type="evidence" value="ECO:0007669"/>
    <property type="project" value="TreeGrafter"/>
</dbReference>
<evidence type="ECO:0000256" key="3">
    <source>
        <dbReference type="ARBA" id="ARBA00022741"/>
    </source>
</evidence>
<feature type="domain" description="Tr-type G" evidence="6">
    <location>
        <begin position="145"/>
        <end position="370"/>
    </location>
</feature>